<organism evidence="1 2">
    <name type="scientific">Linderina macrospora</name>
    <dbReference type="NCBI Taxonomy" id="4868"/>
    <lineage>
        <taxon>Eukaryota</taxon>
        <taxon>Fungi</taxon>
        <taxon>Fungi incertae sedis</taxon>
        <taxon>Zoopagomycota</taxon>
        <taxon>Kickxellomycotina</taxon>
        <taxon>Kickxellomycetes</taxon>
        <taxon>Kickxellales</taxon>
        <taxon>Kickxellaceae</taxon>
        <taxon>Linderina</taxon>
    </lineage>
</organism>
<keyword evidence="1" id="KW-0808">Transferase</keyword>
<accession>A0ACC1J161</accession>
<comment type="caution">
    <text evidence="1">The sequence shown here is derived from an EMBL/GenBank/DDBJ whole genome shotgun (WGS) entry which is preliminary data.</text>
</comment>
<dbReference type="Proteomes" id="UP001150603">
    <property type="component" value="Unassembled WGS sequence"/>
</dbReference>
<evidence type="ECO:0000313" key="2">
    <source>
        <dbReference type="Proteomes" id="UP001150603"/>
    </source>
</evidence>
<name>A0ACC1J161_9FUNG</name>
<protein>
    <submittedName>
        <fullName evidence="1">Serine/threonine protein kinase</fullName>
    </submittedName>
</protein>
<keyword evidence="2" id="KW-1185">Reference proteome</keyword>
<dbReference type="EMBL" id="JANBPW010004950">
    <property type="protein sequence ID" value="KAJ1933718.1"/>
    <property type="molecule type" value="Genomic_DNA"/>
</dbReference>
<keyword evidence="1" id="KW-0418">Kinase</keyword>
<proteinExistence type="predicted"/>
<sequence>MSPECQGGINGNVQQYAAAPNDVWALGVILINLATGRNPWNKAHISDPLFHRYLTDNFFLCDAIHATPEFQHIIHRTLEVDPTKRCSLQELRHLVQSCPRFAMQTQAARTSPTVAQQQPAATMCHDADSMSLSSAESGFSDATPANSLFGYHPFTASDRRKDIKASIVETAHPSGAFIQRQFLSPESYVYTAATGN</sequence>
<keyword evidence="1" id="KW-0723">Serine/threonine-protein kinase</keyword>
<gene>
    <name evidence="1" type="primary">SKS1_2</name>
    <name evidence="1" type="ORF">FBU59_005938</name>
</gene>
<evidence type="ECO:0000313" key="1">
    <source>
        <dbReference type="EMBL" id="KAJ1933718.1"/>
    </source>
</evidence>
<reference evidence="1" key="1">
    <citation type="submission" date="2022-07" db="EMBL/GenBank/DDBJ databases">
        <title>Phylogenomic reconstructions and comparative analyses of Kickxellomycotina fungi.</title>
        <authorList>
            <person name="Reynolds N.K."/>
            <person name="Stajich J.E."/>
            <person name="Barry K."/>
            <person name="Grigoriev I.V."/>
            <person name="Crous P."/>
            <person name="Smith M.E."/>
        </authorList>
    </citation>
    <scope>NUCLEOTIDE SEQUENCE</scope>
    <source>
        <strain evidence="1">NRRL 5244</strain>
    </source>
</reference>